<dbReference type="Proteomes" id="UP001208570">
    <property type="component" value="Unassembled WGS sequence"/>
</dbReference>
<feature type="region of interest" description="Disordered" evidence="1">
    <location>
        <begin position="35"/>
        <end position="55"/>
    </location>
</feature>
<evidence type="ECO:0000313" key="3">
    <source>
        <dbReference type="Proteomes" id="UP001208570"/>
    </source>
</evidence>
<reference evidence="2" key="1">
    <citation type="journal article" date="2023" name="Mol. Biol. Evol.">
        <title>Third-Generation Sequencing Reveals the Adaptive Role of the Epigenome in Three Deep-Sea Polychaetes.</title>
        <authorList>
            <person name="Perez M."/>
            <person name="Aroh O."/>
            <person name="Sun Y."/>
            <person name="Lan Y."/>
            <person name="Juniper S.K."/>
            <person name="Young C.R."/>
            <person name="Angers B."/>
            <person name="Qian P.Y."/>
        </authorList>
    </citation>
    <scope>NUCLEOTIDE SEQUENCE</scope>
    <source>
        <strain evidence="2">P08H-3</strain>
    </source>
</reference>
<name>A0AAD9NBF9_9ANNE</name>
<comment type="caution">
    <text evidence="2">The sequence shown here is derived from an EMBL/GenBank/DDBJ whole genome shotgun (WGS) entry which is preliminary data.</text>
</comment>
<evidence type="ECO:0000313" key="2">
    <source>
        <dbReference type="EMBL" id="KAK2164122.1"/>
    </source>
</evidence>
<keyword evidence="3" id="KW-1185">Reference proteome</keyword>
<dbReference type="EMBL" id="JAODUP010000068">
    <property type="protein sequence ID" value="KAK2164122.1"/>
    <property type="molecule type" value="Genomic_DNA"/>
</dbReference>
<accession>A0AAD9NBF9</accession>
<feature type="compositionally biased region" description="Polar residues" evidence="1">
    <location>
        <begin position="38"/>
        <end position="54"/>
    </location>
</feature>
<feature type="compositionally biased region" description="Basic and acidic residues" evidence="1">
    <location>
        <begin position="185"/>
        <end position="204"/>
    </location>
</feature>
<organism evidence="2 3">
    <name type="scientific">Paralvinella palmiformis</name>
    <dbReference type="NCBI Taxonomy" id="53620"/>
    <lineage>
        <taxon>Eukaryota</taxon>
        <taxon>Metazoa</taxon>
        <taxon>Spiralia</taxon>
        <taxon>Lophotrochozoa</taxon>
        <taxon>Annelida</taxon>
        <taxon>Polychaeta</taxon>
        <taxon>Sedentaria</taxon>
        <taxon>Canalipalpata</taxon>
        <taxon>Terebellida</taxon>
        <taxon>Terebelliformia</taxon>
        <taxon>Alvinellidae</taxon>
        <taxon>Paralvinella</taxon>
    </lineage>
</organism>
<gene>
    <name evidence="2" type="ORF">LSH36_68g04030</name>
</gene>
<sequence>MKSYQYWTNYRKLEAKCHYQEMEDDCPDGKYKLKRNQRTASTQTPHSKSTQTPITEKHSVYHTQRYCIKAVYVILCIKECNYASTFKIIIDIGFNFSSRIAHIYPKRHWPTITQVTHPPLYAGEGGSNARPFNKDEKEAIISDLKKNYPTKPIPCLVISQPKEEEHEKTYTGNWQTEQIPANKSTSREESCSKPLEKKQRSDAREKAEEIINIGEQTWNNRIEQVLKTLDVNSVAFAHEEGMSMIPRPVIHL</sequence>
<dbReference type="AlphaFoldDB" id="A0AAD9NBF9"/>
<protein>
    <submittedName>
        <fullName evidence="2">Uncharacterized protein</fullName>
    </submittedName>
</protein>
<feature type="compositionally biased region" description="Polar residues" evidence="1">
    <location>
        <begin position="170"/>
        <end position="184"/>
    </location>
</feature>
<proteinExistence type="predicted"/>
<feature type="region of interest" description="Disordered" evidence="1">
    <location>
        <begin position="166"/>
        <end position="204"/>
    </location>
</feature>
<evidence type="ECO:0000256" key="1">
    <source>
        <dbReference type="SAM" id="MobiDB-lite"/>
    </source>
</evidence>